<organism evidence="1 2">
    <name type="scientific">Citrus unshiu</name>
    <name type="common">Satsuma mandarin</name>
    <name type="synonym">Citrus nobilis var. unshiu</name>
    <dbReference type="NCBI Taxonomy" id="55188"/>
    <lineage>
        <taxon>Eukaryota</taxon>
        <taxon>Viridiplantae</taxon>
        <taxon>Streptophyta</taxon>
        <taxon>Embryophyta</taxon>
        <taxon>Tracheophyta</taxon>
        <taxon>Spermatophyta</taxon>
        <taxon>Magnoliopsida</taxon>
        <taxon>eudicotyledons</taxon>
        <taxon>Gunneridae</taxon>
        <taxon>Pentapetalae</taxon>
        <taxon>rosids</taxon>
        <taxon>malvids</taxon>
        <taxon>Sapindales</taxon>
        <taxon>Rutaceae</taxon>
        <taxon>Aurantioideae</taxon>
        <taxon>Citrus</taxon>
    </lineage>
</organism>
<accession>A0A2H5PYG2</accession>
<dbReference type="AlphaFoldDB" id="A0A2H5PYG2"/>
<keyword evidence="2" id="KW-1185">Reference proteome</keyword>
<sequence>MKKMLQNCFDFSRIPYPLPEVKPHITDRIMGEAWGYSCTRVQEDTCFNEKYDVYTFQVYSSVAAFDWTGHQGFTFYVPMGIFLSFECWNNYLQNKITEIADPIMFRTYSCTEKEHQLQACARLHLKLSTTSTSRVGQNIGCCFTKRLRQIYLLLFQCN</sequence>
<evidence type="ECO:0000313" key="1">
    <source>
        <dbReference type="EMBL" id="GAY57394.1"/>
    </source>
</evidence>
<dbReference type="STRING" id="55188.A0A2H5PYG2"/>
<proteinExistence type="predicted"/>
<evidence type="ECO:0000313" key="2">
    <source>
        <dbReference type="Proteomes" id="UP000236630"/>
    </source>
</evidence>
<reference evidence="1 2" key="1">
    <citation type="journal article" date="2017" name="Front. Genet.">
        <title>Draft sequencing of the heterozygous diploid genome of Satsuma (Citrus unshiu Marc.) using a hybrid assembly approach.</title>
        <authorList>
            <person name="Shimizu T."/>
            <person name="Tanizawa Y."/>
            <person name="Mochizuki T."/>
            <person name="Nagasaki H."/>
            <person name="Yoshioka T."/>
            <person name="Toyoda A."/>
            <person name="Fujiyama A."/>
            <person name="Kaminuma E."/>
            <person name="Nakamura Y."/>
        </authorList>
    </citation>
    <scope>NUCLEOTIDE SEQUENCE [LARGE SCALE GENOMIC DNA]</scope>
    <source>
        <strain evidence="2">cv. Miyagawa wase</strain>
    </source>
</reference>
<protein>
    <submittedName>
        <fullName evidence="1">Uncharacterized protein</fullName>
    </submittedName>
</protein>
<dbReference type="EMBL" id="BDQV01000161">
    <property type="protein sequence ID" value="GAY57394.1"/>
    <property type="molecule type" value="Genomic_DNA"/>
</dbReference>
<comment type="caution">
    <text evidence="1">The sequence shown here is derived from an EMBL/GenBank/DDBJ whole genome shotgun (WGS) entry which is preliminary data.</text>
</comment>
<name>A0A2H5PYG2_CITUN</name>
<dbReference type="Proteomes" id="UP000236630">
    <property type="component" value="Unassembled WGS sequence"/>
</dbReference>
<gene>
    <name evidence="1" type="ORF">CUMW_179070</name>
</gene>